<dbReference type="GO" id="GO:0032259">
    <property type="term" value="P:methylation"/>
    <property type="evidence" value="ECO:0007669"/>
    <property type="project" value="UniProtKB-KW"/>
</dbReference>
<dbReference type="Gene3D" id="3.40.50.150">
    <property type="entry name" value="Vaccinia Virus protein VP39"/>
    <property type="match status" value="1"/>
</dbReference>
<dbReference type="Pfam" id="PF04072">
    <property type="entry name" value="LCM"/>
    <property type="match status" value="1"/>
</dbReference>
<keyword evidence="4" id="KW-1185">Reference proteome</keyword>
<dbReference type="PANTHER" id="PTHR43619">
    <property type="entry name" value="S-ADENOSYL-L-METHIONINE-DEPENDENT METHYLTRANSFERASE YKTD-RELATED"/>
    <property type="match status" value="1"/>
</dbReference>
<name>A0A7C8IIM7_9PEZI</name>
<reference evidence="3 4" key="1">
    <citation type="submission" date="2019-12" db="EMBL/GenBank/DDBJ databases">
        <title>Draft genome sequence of the ascomycete Xylaria multiplex DSM 110363.</title>
        <authorList>
            <person name="Buettner E."/>
            <person name="Kellner H."/>
        </authorList>
    </citation>
    <scope>NUCLEOTIDE SEQUENCE [LARGE SCALE GENOMIC DNA]</scope>
    <source>
        <strain evidence="3 4">DSM 110363</strain>
    </source>
</reference>
<dbReference type="OrthoDB" id="203237at2759"/>
<dbReference type="InterPro" id="IPR007213">
    <property type="entry name" value="Ppm1/Ppm2/Tcmp"/>
</dbReference>
<dbReference type="EMBL" id="WUBL01000146">
    <property type="protein sequence ID" value="KAF2964541.1"/>
    <property type="molecule type" value="Genomic_DNA"/>
</dbReference>
<dbReference type="Proteomes" id="UP000481858">
    <property type="component" value="Unassembled WGS sequence"/>
</dbReference>
<evidence type="ECO:0000256" key="2">
    <source>
        <dbReference type="ARBA" id="ARBA00022679"/>
    </source>
</evidence>
<keyword evidence="2" id="KW-0808">Transferase</keyword>
<dbReference type="PANTHER" id="PTHR43619:SF2">
    <property type="entry name" value="S-ADENOSYL-L-METHIONINE-DEPENDENT METHYLTRANSFERASES SUPERFAMILY PROTEIN"/>
    <property type="match status" value="1"/>
</dbReference>
<evidence type="ECO:0000313" key="4">
    <source>
        <dbReference type="Proteomes" id="UP000481858"/>
    </source>
</evidence>
<dbReference type="InterPro" id="IPR029063">
    <property type="entry name" value="SAM-dependent_MTases_sf"/>
</dbReference>
<comment type="caution">
    <text evidence="3">The sequence shown here is derived from an EMBL/GenBank/DDBJ whole genome shotgun (WGS) entry which is preliminary data.</text>
</comment>
<accession>A0A7C8IIM7</accession>
<gene>
    <name evidence="3" type="ORF">GQX73_g9012</name>
</gene>
<dbReference type="InterPro" id="IPR016874">
    <property type="entry name" value="TcmP-like"/>
</dbReference>
<evidence type="ECO:0000256" key="1">
    <source>
        <dbReference type="ARBA" id="ARBA00022603"/>
    </source>
</evidence>
<protein>
    <recommendedName>
        <fullName evidence="5">O-methyltransferase domain-containing protein</fullName>
    </recommendedName>
</protein>
<evidence type="ECO:0008006" key="5">
    <source>
        <dbReference type="Google" id="ProtNLM"/>
    </source>
</evidence>
<dbReference type="SUPFAM" id="SSF53335">
    <property type="entry name" value="S-adenosyl-L-methionine-dependent methyltransferases"/>
    <property type="match status" value="1"/>
</dbReference>
<organism evidence="3 4">
    <name type="scientific">Xylaria multiplex</name>
    <dbReference type="NCBI Taxonomy" id="323545"/>
    <lineage>
        <taxon>Eukaryota</taxon>
        <taxon>Fungi</taxon>
        <taxon>Dikarya</taxon>
        <taxon>Ascomycota</taxon>
        <taxon>Pezizomycotina</taxon>
        <taxon>Sordariomycetes</taxon>
        <taxon>Xylariomycetidae</taxon>
        <taxon>Xylariales</taxon>
        <taxon>Xylariaceae</taxon>
        <taxon>Xylaria</taxon>
    </lineage>
</organism>
<dbReference type="InParanoid" id="A0A7C8IIM7"/>
<dbReference type="GO" id="GO:0008168">
    <property type="term" value="F:methyltransferase activity"/>
    <property type="evidence" value="ECO:0007669"/>
    <property type="project" value="UniProtKB-KW"/>
</dbReference>
<keyword evidence="1" id="KW-0489">Methyltransferase</keyword>
<dbReference type="PIRSF" id="PIRSF028177">
    <property type="entry name" value="Polyketide_synth_Omtfrase_TcmP"/>
    <property type="match status" value="1"/>
</dbReference>
<sequence length="301" mass="33867">MAPSDEVKGSVSGPIRVKLSPVEETMILTLWSRARDAASPNSVLGDIHAQRILDRVDVDSFSPTMFPSDHRYDDYITVRAKQLDEWCKTFLEAHAHEPIAVLHLACGLDLRAMRLRPFCGENVHWIDLDRPEVVNLRRRLIPDLISAKAKDREWDYRLVGASVTDESWIEEVHHDRPLLIIAEGLFPYLTPGEGTALLRRLVKHAASGCVIMDTVGTILIRYGSLMPLFRGTTVRMKWGVDDGEDVAKSHPDLHLVETVLFRDLLPGMFASAAPPCLGILTPVFSLLPSWKTYGQLLRLEF</sequence>
<proteinExistence type="predicted"/>
<dbReference type="AlphaFoldDB" id="A0A7C8IIM7"/>
<evidence type="ECO:0000313" key="3">
    <source>
        <dbReference type="EMBL" id="KAF2964541.1"/>
    </source>
</evidence>